<proteinExistence type="predicted"/>
<protein>
    <submittedName>
        <fullName evidence="5">FAD-binding dehydrogenase</fullName>
    </submittedName>
</protein>
<dbReference type="InterPro" id="IPR036188">
    <property type="entry name" value="FAD/NAD-bd_sf"/>
</dbReference>
<dbReference type="EMBL" id="QHCV01000017">
    <property type="protein sequence ID" value="RAV32581.1"/>
    <property type="molecule type" value="Genomic_DNA"/>
</dbReference>
<dbReference type="Pfam" id="PF00890">
    <property type="entry name" value="FAD_binding_2"/>
    <property type="match status" value="1"/>
</dbReference>
<feature type="region of interest" description="Disordered" evidence="3">
    <location>
        <begin position="1"/>
        <end position="28"/>
    </location>
</feature>
<dbReference type="SUPFAM" id="SSF51905">
    <property type="entry name" value="FAD/NAD(P)-binding domain"/>
    <property type="match status" value="1"/>
</dbReference>
<dbReference type="InterPro" id="IPR027477">
    <property type="entry name" value="Succ_DH/fumarate_Rdtase_cat_sf"/>
</dbReference>
<evidence type="ECO:0000259" key="4">
    <source>
        <dbReference type="Pfam" id="PF00890"/>
    </source>
</evidence>
<dbReference type="Gene3D" id="3.50.50.60">
    <property type="entry name" value="FAD/NAD(P)-binding domain"/>
    <property type="match status" value="1"/>
</dbReference>
<evidence type="ECO:0000256" key="2">
    <source>
        <dbReference type="ARBA" id="ARBA00023002"/>
    </source>
</evidence>
<dbReference type="Gene3D" id="3.90.700.10">
    <property type="entry name" value="Succinate dehydrogenase/fumarate reductase flavoprotein, catalytic domain"/>
    <property type="match status" value="1"/>
</dbReference>
<name>A0A364V7I2_9CORY</name>
<feature type="compositionally biased region" description="Polar residues" evidence="3">
    <location>
        <begin position="11"/>
        <end position="28"/>
    </location>
</feature>
<sequence>MSPHSPASLGNPASSVNPTSPYSSASTTGPGGFDPDVIVIGAGLAGLVTAFEATRSGLRVLILDQENRANLGGQAFWSLGGLFLVDSPEQRLMGVHDSEELAWRDWCNSANFDTGPEGTHDQWARRWAREYVRFATHDKRRYLRNLGLRVLPTVGWAERGSGQASGHGNSVPRFHLTWGTGPEVVRVFAEPLAAAEQAGTVRYAFRHRVDEVITEVHDGQVRVVGVRGVRLEECGSARGQRSSRRQVGQFEYRAAATVVASGGVGGNLDLVRRLWPTQRWGQPPQDMVCGVPAHVDGRMLEIAERSGASLVNTDRMWHYPEGMLNWDSIWPMHGIRIIPGPSSFWVDATGQRLPSHIIPGGDNLAGLAHVGRSGHGYSWFIFNQTIADKEFMFSGSEQNPDLTDKSLRKLAGKLGKQTHVSVRNFMDHGADWVIAHDLGALVEGMNDLVRRDAASHSADDPGGSGVLIDAANLRRQMEDRDSQIDNRFAKDYQVNYIRMARGYLGDRIVRCAPPHKLLDPAHGPLVAVRIRILTRKTLGGLQTDLAGRCLTADGRVLPGLYAAGEVSGFGGGGMHGHNALEGTFLGGCIHSSKRVGEALGLHVGKGSVL</sequence>
<keyword evidence="1" id="KW-0285">Flavoprotein</keyword>
<evidence type="ECO:0000313" key="5">
    <source>
        <dbReference type="EMBL" id="RAV32581.1"/>
    </source>
</evidence>
<keyword evidence="2" id="KW-0560">Oxidoreductase</keyword>
<evidence type="ECO:0000256" key="1">
    <source>
        <dbReference type="ARBA" id="ARBA00022630"/>
    </source>
</evidence>
<evidence type="ECO:0000256" key="3">
    <source>
        <dbReference type="SAM" id="MobiDB-lite"/>
    </source>
</evidence>
<dbReference type="NCBIfam" id="NF009472">
    <property type="entry name" value="PRK12834.1"/>
    <property type="match status" value="1"/>
</dbReference>
<dbReference type="AlphaFoldDB" id="A0A364V7I2"/>
<dbReference type="InterPro" id="IPR014614">
    <property type="entry name" value="KsdD_DH"/>
</dbReference>
<dbReference type="RefSeq" id="WP_113630316.1">
    <property type="nucleotide sequence ID" value="NZ_QHCV01000017.1"/>
</dbReference>
<keyword evidence="6" id="KW-1185">Reference proteome</keyword>
<dbReference type="Proteomes" id="UP000251577">
    <property type="component" value="Unassembled WGS sequence"/>
</dbReference>
<accession>A0A364V7I2</accession>
<evidence type="ECO:0000313" key="6">
    <source>
        <dbReference type="Proteomes" id="UP000251577"/>
    </source>
</evidence>
<dbReference type="PANTHER" id="PTHR43260:SF1">
    <property type="entry name" value="KSDD-LIKE STEROID DEHYDROGENASE RV0785"/>
    <property type="match status" value="1"/>
</dbReference>
<organism evidence="5 6">
    <name type="scientific">Corynebacterium heidelbergense</name>
    <dbReference type="NCBI Taxonomy" id="2055947"/>
    <lineage>
        <taxon>Bacteria</taxon>
        <taxon>Bacillati</taxon>
        <taxon>Actinomycetota</taxon>
        <taxon>Actinomycetes</taxon>
        <taxon>Mycobacteriales</taxon>
        <taxon>Corynebacteriaceae</taxon>
        <taxon>Corynebacterium</taxon>
    </lineage>
</organism>
<dbReference type="InterPro" id="IPR003953">
    <property type="entry name" value="FAD-dep_OxRdtase_2_FAD-bd"/>
</dbReference>
<gene>
    <name evidence="5" type="ORF">DLJ54_02755</name>
</gene>
<dbReference type="GO" id="GO:0033765">
    <property type="term" value="F:steroid dehydrogenase activity, acting on the CH-CH group of donors"/>
    <property type="evidence" value="ECO:0007669"/>
    <property type="project" value="UniProtKB-ARBA"/>
</dbReference>
<comment type="caution">
    <text evidence="5">The sequence shown here is derived from an EMBL/GenBank/DDBJ whole genome shotgun (WGS) entry which is preliminary data.</text>
</comment>
<feature type="domain" description="FAD-dependent oxidoreductase 2 FAD-binding" evidence="4">
    <location>
        <begin position="36"/>
        <end position="585"/>
    </location>
</feature>
<dbReference type="PANTHER" id="PTHR43260">
    <property type="entry name" value="3-KETOSTEROID-DELTA-1-DEHYDROGENASE"/>
    <property type="match status" value="1"/>
</dbReference>
<reference evidence="5 6" key="1">
    <citation type="journal article" date="2018" name="Syst. Appl. Microbiol.">
        <title>Corynebacterium heidelbergense sp. nov., isolated from the preen glands of Egyptian geese (Alopochen aegyptiacus).</title>
        <authorList>
            <person name="Braun M.S."/>
            <person name="Wang E."/>
            <person name="Zimmermann S."/>
            <person name="Wink M."/>
        </authorList>
    </citation>
    <scope>NUCLEOTIDE SEQUENCE [LARGE SCALE GENOMIC DNA]</scope>
    <source>
        <strain evidence="5 6">647</strain>
    </source>
</reference>